<proteinExistence type="predicted"/>
<accession>Q9AWV0</accession>
<organism evidence="1">
    <name type="scientific">Oryza sativa subsp. japonica</name>
    <name type="common">Rice</name>
    <dbReference type="NCBI Taxonomy" id="39947"/>
    <lineage>
        <taxon>Eukaryota</taxon>
        <taxon>Viridiplantae</taxon>
        <taxon>Streptophyta</taxon>
        <taxon>Embryophyta</taxon>
        <taxon>Tracheophyta</taxon>
        <taxon>Spermatophyta</taxon>
        <taxon>Magnoliopsida</taxon>
        <taxon>Liliopsida</taxon>
        <taxon>Poales</taxon>
        <taxon>Poaceae</taxon>
        <taxon>BOP clade</taxon>
        <taxon>Oryzoideae</taxon>
        <taxon>Oryzeae</taxon>
        <taxon>Oryzinae</taxon>
        <taxon>Oryza</taxon>
        <taxon>Oryza sativa</taxon>
    </lineage>
</organism>
<sequence length="204" mass="23424">MDHEGNDAYNNFFSSSSVLPLPWQARRQEQVPHLQKWTAINYNLKLRASIDRVKRDLLDLNVFFQLNIIQFEPTKSTEVTAGWRQRSVHKRHEATELLPTAFRLHGFFADSDGYFAVSPWKSRPIDATLLRRRPAGQRPRCSLASQLTKLQTTVVLCHELNITPIVYRHGAAASNGIANLLLKDEKYDEYELCVLLQSAENVYA</sequence>
<evidence type="ECO:0000313" key="1">
    <source>
        <dbReference type="EMBL" id="BAB21182.1"/>
    </source>
</evidence>
<reference evidence="1" key="1">
    <citation type="submission" date="2000-11" db="EMBL/GenBank/DDBJ databases">
        <title>Oryza sativa nipponbare(GA3) genomic DNA, chromosome 1, PAC clone:P0044F08.</title>
        <authorList>
            <person name="Sasaki T."/>
            <person name="Matsumoto T."/>
            <person name="Yamamoto K."/>
        </authorList>
    </citation>
    <scope>NUCLEOTIDE SEQUENCE</scope>
</reference>
<gene>
    <name evidence="1" type="primary">P0044F08.12</name>
</gene>
<dbReference type="AlphaFoldDB" id="Q9AWV0"/>
<name>Q9AWV0_ORYSJ</name>
<protein>
    <submittedName>
        <fullName evidence="1">p0044F08.12 protein</fullName>
    </submittedName>
</protein>
<dbReference type="EMBL" id="AP002909">
    <property type="protein sequence ID" value="BAB21182.1"/>
    <property type="molecule type" value="Genomic_DNA"/>
</dbReference>